<keyword evidence="7" id="KW-1185">Reference proteome</keyword>
<organism evidence="6 7">
    <name type="scientific">Aquisphaera giovannonii</name>
    <dbReference type="NCBI Taxonomy" id="406548"/>
    <lineage>
        <taxon>Bacteria</taxon>
        <taxon>Pseudomonadati</taxon>
        <taxon>Planctomycetota</taxon>
        <taxon>Planctomycetia</taxon>
        <taxon>Isosphaerales</taxon>
        <taxon>Isosphaeraceae</taxon>
        <taxon>Aquisphaera</taxon>
    </lineage>
</organism>
<dbReference type="Pfam" id="PF07638">
    <property type="entry name" value="Sigma70_ECF"/>
    <property type="match status" value="1"/>
</dbReference>
<dbReference type="SUPFAM" id="SSF46894">
    <property type="entry name" value="C-terminal effector domain of the bipartite response regulators"/>
    <property type="match status" value="1"/>
</dbReference>
<dbReference type="Gene3D" id="1.10.1740.10">
    <property type="match status" value="1"/>
</dbReference>
<dbReference type="OrthoDB" id="291381at2"/>
<dbReference type="EMBL" id="CP042997">
    <property type="protein sequence ID" value="QEH38464.1"/>
    <property type="molecule type" value="Genomic_DNA"/>
</dbReference>
<protein>
    <submittedName>
        <fullName evidence="6">ECF sigma factor</fullName>
    </submittedName>
</protein>
<keyword evidence="2" id="KW-0731">Sigma factor</keyword>
<dbReference type="GO" id="GO:0003677">
    <property type="term" value="F:DNA binding"/>
    <property type="evidence" value="ECO:0007669"/>
    <property type="project" value="UniProtKB-KW"/>
</dbReference>
<evidence type="ECO:0000256" key="4">
    <source>
        <dbReference type="ARBA" id="ARBA00023163"/>
    </source>
</evidence>
<dbReference type="PANTHER" id="PTHR43133">
    <property type="entry name" value="RNA POLYMERASE ECF-TYPE SIGMA FACTO"/>
    <property type="match status" value="1"/>
</dbReference>
<dbReference type="PANTHER" id="PTHR43133:SF8">
    <property type="entry name" value="RNA POLYMERASE SIGMA FACTOR HI_1459-RELATED"/>
    <property type="match status" value="1"/>
</dbReference>
<sequence>MDADPSLTRLLHDLRSRDAAAAQALWDAYFGRMVGVASGYMRSRHVSLDAESAAGSAMATFVCRARDGHFPDLGDRECLWGLLLVLTIRKVIKRMRRMRRRAEVNFSDLGDMAPEDLEAVLGSVPDPAVVDAIWGELIEGLDERRRRVARLRLEGFRNNEISRELSISEATVERDLRKIREAWMASENVA</sequence>
<accession>A0A5B9WE31</accession>
<dbReference type="InterPro" id="IPR036388">
    <property type="entry name" value="WH-like_DNA-bd_sf"/>
</dbReference>
<dbReference type="GO" id="GO:0016987">
    <property type="term" value="F:sigma factor activity"/>
    <property type="evidence" value="ECO:0007669"/>
    <property type="project" value="UniProtKB-KW"/>
</dbReference>
<dbReference type="InterPro" id="IPR039425">
    <property type="entry name" value="RNA_pol_sigma-70-like"/>
</dbReference>
<evidence type="ECO:0000256" key="1">
    <source>
        <dbReference type="ARBA" id="ARBA00023015"/>
    </source>
</evidence>
<dbReference type="Proteomes" id="UP000324233">
    <property type="component" value="Chromosome"/>
</dbReference>
<name>A0A5B9WE31_9BACT</name>
<evidence type="ECO:0000313" key="6">
    <source>
        <dbReference type="EMBL" id="QEH38464.1"/>
    </source>
</evidence>
<keyword evidence="1" id="KW-0805">Transcription regulation</keyword>
<feature type="domain" description="RNA polymerase sigma-70 ECF-like HTH" evidence="5">
    <location>
        <begin position="6"/>
        <end position="187"/>
    </location>
</feature>
<evidence type="ECO:0000256" key="2">
    <source>
        <dbReference type="ARBA" id="ARBA00023082"/>
    </source>
</evidence>
<evidence type="ECO:0000313" key="7">
    <source>
        <dbReference type="Proteomes" id="UP000324233"/>
    </source>
</evidence>
<gene>
    <name evidence="6" type="ORF">OJF2_70670</name>
</gene>
<evidence type="ECO:0000256" key="3">
    <source>
        <dbReference type="ARBA" id="ARBA00023125"/>
    </source>
</evidence>
<reference evidence="6 7" key="1">
    <citation type="submission" date="2019-08" db="EMBL/GenBank/DDBJ databases">
        <title>Deep-cultivation of Planctomycetes and their phenomic and genomic characterization uncovers novel biology.</title>
        <authorList>
            <person name="Wiegand S."/>
            <person name="Jogler M."/>
            <person name="Boedeker C."/>
            <person name="Pinto D."/>
            <person name="Vollmers J."/>
            <person name="Rivas-Marin E."/>
            <person name="Kohn T."/>
            <person name="Peeters S.H."/>
            <person name="Heuer A."/>
            <person name="Rast P."/>
            <person name="Oberbeckmann S."/>
            <person name="Bunk B."/>
            <person name="Jeske O."/>
            <person name="Meyerdierks A."/>
            <person name="Storesund J.E."/>
            <person name="Kallscheuer N."/>
            <person name="Luecker S."/>
            <person name="Lage O.M."/>
            <person name="Pohl T."/>
            <person name="Merkel B.J."/>
            <person name="Hornburger P."/>
            <person name="Mueller R.-W."/>
            <person name="Bruemmer F."/>
            <person name="Labrenz M."/>
            <person name="Spormann A.M."/>
            <person name="Op den Camp H."/>
            <person name="Overmann J."/>
            <person name="Amann R."/>
            <person name="Jetten M.S.M."/>
            <person name="Mascher T."/>
            <person name="Medema M.H."/>
            <person name="Devos D.P."/>
            <person name="Kaster A.-K."/>
            <person name="Ovreas L."/>
            <person name="Rohde M."/>
            <person name="Galperin M.Y."/>
            <person name="Jogler C."/>
        </authorList>
    </citation>
    <scope>NUCLEOTIDE SEQUENCE [LARGE SCALE GENOMIC DNA]</scope>
    <source>
        <strain evidence="6 7">OJF2</strain>
    </source>
</reference>
<dbReference type="InterPro" id="IPR016032">
    <property type="entry name" value="Sig_transdc_resp-reg_C-effctor"/>
</dbReference>
<dbReference type="Gene3D" id="1.10.10.10">
    <property type="entry name" value="Winged helix-like DNA-binding domain superfamily/Winged helix DNA-binding domain"/>
    <property type="match status" value="1"/>
</dbReference>
<evidence type="ECO:0000259" key="5">
    <source>
        <dbReference type="Pfam" id="PF07638"/>
    </source>
</evidence>
<dbReference type="InterPro" id="IPR053812">
    <property type="entry name" value="HTH_Sigma70_ECF-like"/>
</dbReference>
<dbReference type="AlphaFoldDB" id="A0A5B9WE31"/>
<keyword evidence="4" id="KW-0804">Transcription</keyword>
<keyword evidence="3" id="KW-0238">DNA-binding</keyword>
<proteinExistence type="predicted"/>
<dbReference type="KEGG" id="agv:OJF2_70670"/>